<feature type="domain" description="Calcineurin-like phosphoesterase" evidence="1">
    <location>
        <begin position="18"/>
        <end position="234"/>
    </location>
</feature>
<dbReference type="PANTHER" id="PTHR12905">
    <property type="entry name" value="METALLOPHOSPHOESTERASE"/>
    <property type="match status" value="1"/>
</dbReference>
<evidence type="ECO:0000259" key="1">
    <source>
        <dbReference type="Pfam" id="PF00149"/>
    </source>
</evidence>
<dbReference type="Gene3D" id="3.60.21.10">
    <property type="match status" value="1"/>
</dbReference>
<dbReference type="InterPro" id="IPR051693">
    <property type="entry name" value="UPF0046_metallophosphoest"/>
</dbReference>
<comment type="caution">
    <text evidence="2">The sequence shown here is derived from an EMBL/GenBank/DDBJ whole genome shotgun (WGS) entry which is preliminary data.</text>
</comment>
<proteinExistence type="predicted"/>
<organism evidence="2 3">
    <name type="scientific">Lithohypha guttulata</name>
    <dbReference type="NCBI Taxonomy" id="1690604"/>
    <lineage>
        <taxon>Eukaryota</taxon>
        <taxon>Fungi</taxon>
        <taxon>Dikarya</taxon>
        <taxon>Ascomycota</taxon>
        <taxon>Pezizomycotina</taxon>
        <taxon>Eurotiomycetes</taxon>
        <taxon>Chaetothyriomycetidae</taxon>
        <taxon>Chaetothyriales</taxon>
        <taxon>Trichomeriaceae</taxon>
        <taxon>Lithohypha</taxon>
    </lineage>
</organism>
<dbReference type="InterPro" id="IPR029052">
    <property type="entry name" value="Metallo-depent_PP-like"/>
</dbReference>
<keyword evidence="3" id="KW-1185">Reference proteome</keyword>
<protein>
    <recommendedName>
        <fullName evidence="1">Calcineurin-like phosphoesterase domain-containing protein</fullName>
    </recommendedName>
</protein>
<dbReference type="PANTHER" id="PTHR12905:SF0">
    <property type="entry name" value="CALCINEURIN-LIKE PHOSPHOESTERASE DOMAIN-CONTAINING PROTEIN"/>
    <property type="match status" value="1"/>
</dbReference>
<name>A0ABR0K9I2_9EURO</name>
<sequence>MSEVGAAESPTPSRIKTRFLILSDTHSALPDPSNNPDLPFSKPFPPADVAIHSGDLTSTGKPDEHKRALHLLKSLPAPLKIVIPGNHDLTLDRKYCETHPTLYGWRRPHTEQDLAQAHHFYTNTDATDAGIIYVVEGTHSFTLPNGAKLTVYVSAYTPEFCDWGFAYPREMDRFNASGEGMPENPVRDYDHKDIHDEPDDNQCMVMITHGPPKGILDETTRGEPVLHCFGHIHEGWGSKRKQWQDEKRHSVATRKGVVERDAVVETRGTDPVVLTEQQQESVGYIDASTVKHGVETVFVNASIMDVHYKPCQKPWVVDLMLPAVLTGKTEDPQLSIHVARDPGAQVKEDVHGDGVC</sequence>
<reference evidence="2 3" key="1">
    <citation type="submission" date="2023-08" db="EMBL/GenBank/DDBJ databases">
        <title>Black Yeasts Isolated from many extreme environments.</title>
        <authorList>
            <person name="Coleine C."/>
            <person name="Stajich J.E."/>
            <person name="Selbmann L."/>
        </authorList>
    </citation>
    <scope>NUCLEOTIDE SEQUENCE [LARGE SCALE GENOMIC DNA]</scope>
    <source>
        <strain evidence="2 3">CCFEE 5885</strain>
    </source>
</reference>
<gene>
    <name evidence="2" type="ORF">LTR24_005222</name>
</gene>
<dbReference type="SUPFAM" id="SSF56300">
    <property type="entry name" value="Metallo-dependent phosphatases"/>
    <property type="match status" value="1"/>
</dbReference>
<accession>A0ABR0K9I2</accession>
<dbReference type="Proteomes" id="UP001345013">
    <property type="component" value="Unassembled WGS sequence"/>
</dbReference>
<evidence type="ECO:0000313" key="3">
    <source>
        <dbReference type="Proteomes" id="UP001345013"/>
    </source>
</evidence>
<dbReference type="EMBL" id="JAVRRG010000058">
    <property type="protein sequence ID" value="KAK5092404.1"/>
    <property type="molecule type" value="Genomic_DNA"/>
</dbReference>
<evidence type="ECO:0000313" key="2">
    <source>
        <dbReference type="EMBL" id="KAK5092404.1"/>
    </source>
</evidence>
<dbReference type="InterPro" id="IPR004843">
    <property type="entry name" value="Calcineurin-like_PHP"/>
</dbReference>
<dbReference type="Pfam" id="PF00149">
    <property type="entry name" value="Metallophos"/>
    <property type="match status" value="1"/>
</dbReference>